<protein>
    <recommendedName>
        <fullName evidence="1">PUB domain-containing protein</fullName>
    </recommendedName>
</protein>
<organism evidence="2">
    <name type="scientific">Noctiluca scintillans</name>
    <name type="common">Sea sparkle</name>
    <name type="synonym">Red tide dinoflagellate</name>
    <dbReference type="NCBI Taxonomy" id="2966"/>
    <lineage>
        <taxon>Eukaryota</taxon>
        <taxon>Sar</taxon>
        <taxon>Alveolata</taxon>
        <taxon>Dinophyceae</taxon>
        <taxon>Noctilucales</taxon>
        <taxon>Noctilucaceae</taxon>
        <taxon>Noctiluca</taxon>
    </lineage>
</organism>
<reference evidence="2" key="1">
    <citation type="submission" date="2021-01" db="EMBL/GenBank/DDBJ databases">
        <authorList>
            <person name="Corre E."/>
            <person name="Pelletier E."/>
            <person name="Niang G."/>
            <person name="Scheremetjew M."/>
            <person name="Finn R."/>
            <person name="Kale V."/>
            <person name="Holt S."/>
            <person name="Cochrane G."/>
            <person name="Meng A."/>
            <person name="Brown T."/>
            <person name="Cohen L."/>
        </authorList>
    </citation>
    <scope>NUCLEOTIDE SEQUENCE</scope>
</reference>
<evidence type="ECO:0000313" key="2">
    <source>
        <dbReference type="EMBL" id="CAD8842496.1"/>
    </source>
</evidence>
<proteinExistence type="predicted"/>
<sequence length="185" mass="20846">MAGEDSQVPRVLVTICRFWDSPVLLIAVWAAALLSSSAVLLQHQHLVDTCSHSAPTRRGLENQVSQNLVVSDSSVGYWDMKKALEGLARDNPKRYRQGFRLLYLMGQNLLQHPEDPKYMRIRKGNPTFVGVFGQLIQHDAGMRALGFVDTETPDVWRFPADEVSWKVLRNALDTLSNALDKEVQT</sequence>
<dbReference type="AlphaFoldDB" id="A0A7S1A4P5"/>
<dbReference type="Pfam" id="PF09409">
    <property type="entry name" value="PUB"/>
    <property type="match status" value="1"/>
</dbReference>
<feature type="domain" description="PUB" evidence="1">
    <location>
        <begin position="95"/>
        <end position="156"/>
    </location>
</feature>
<dbReference type="Gene3D" id="1.20.58.2190">
    <property type="match status" value="1"/>
</dbReference>
<name>A0A7S1A4P5_NOCSC</name>
<dbReference type="EMBL" id="HBFQ01023901">
    <property type="protein sequence ID" value="CAD8842496.1"/>
    <property type="molecule type" value="Transcribed_RNA"/>
</dbReference>
<dbReference type="InterPro" id="IPR018997">
    <property type="entry name" value="PUB_domain"/>
</dbReference>
<evidence type="ECO:0000259" key="1">
    <source>
        <dbReference type="Pfam" id="PF09409"/>
    </source>
</evidence>
<dbReference type="SMART" id="SM00580">
    <property type="entry name" value="PUG"/>
    <property type="match status" value="1"/>
</dbReference>
<dbReference type="SUPFAM" id="SSF143503">
    <property type="entry name" value="PUG domain-like"/>
    <property type="match status" value="1"/>
</dbReference>
<gene>
    <name evidence="2" type="ORF">NSCI0253_LOCUS16844</name>
</gene>
<dbReference type="InterPro" id="IPR036339">
    <property type="entry name" value="PUB-like_dom_sf"/>
</dbReference>
<dbReference type="CDD" id="cd09212">
    <property type="entry name" value="PUB"/>
    <property type="match status" value="1"/>
</dbReference>
<accession>A0A7S1A4P5</accession>